<protein>
    <submittedName>
        <fullName evidence="1">Uncharacterized protein</fullName>
    </submittedName>
</protein>
<evidence type="ECO:0000313" key="1">
    <source>
        <dbReference type="EMBL" id="PWG79068.1"/>
    </source>
</evidence>
<sequence length="219" mass="24848">MFRLINKKEGLLFTAITFAATLGNHSIPSNLPDPGKDSVFHSFNSVRHIVHTPAYYDREFLEKLKSFKENIRIKDSCIVAGKDTVLFPRTLQAFKTYTFTAASGEKQYRLTLKRKNYTTIVFSFQSDLPGKTGHTEAGEAVLDPFFFNGTNAFDDLETGEIFPAYEYIRKNSQHFLSIHCCVDPDDEGRLRAVVAFHPNPYPVKERTSPILKTASKTQL</sequence>
<organism evidence="1 2">
    <name type="scientific">Pararcticibacter amylolyticus</name>
    <dbReference type="NCBI Taxonomy" id="2173175"/>
    <lineage>
        <taxon>Bacteria</taxon>
        <taxon>Pseudomonadati</taxon>
        <taxon>Bacteroidota</taxon>
        <taxon>Sphingobacteriia</taxon>
        <taxon>Sphingobacteriales</taxon>
        <taxon>Sphingobacteriaceae</taxon>
        <taxon>Pararcticibacter</taxon>
    </lineage>
</organism>
<dbReference type="OrthoDB" id="9964943at2"/>
<comment type="caution">
    <text evidence="1">The sequence shown here is derived from an EMBL/GenBank/DDBJ whole genome shotgun (WGS) entry which is preliminary data.</text>
</comment>
<proteinExistence type="predicted"/>
<dbReference type="Proteomes" id="UP000245647">
    <property type="component" value="Unassembled WGS sequence"/>
</dbReference>
<accession>A0A2U2PCD5</accession>
<dbReference type="RefSeq" id="WP_109417313.1">
    <property type="nucleotide sequence ID" value="NZ_QEAS01000017.1"/>
</dbReference>
<dbReference type="EMBL" id="QEAS01000017">
    <property type="protein sequence ID" value="PWG79068.1"/>
    <property type="molecule type" value="Genomic_DNA"/>
</dbReference>
<reference evidence="1 2" key="1">
    <citation type="submission" date="2018-04" db="EMBL/GenBank/DDBJ databases">
        <title>Pedobacter chongqingensis sp. nov., isolated from a rottenly hemp rope.</title>
        <authorList>
            <person name="Cai Y."/>
        </authorList>
    </citation>
    <scope>NUCLEOTIDE SEQUENCE [LARGE SCALE GENOMIC DNA]</scope>
    <source>
        <strain evidence="1 2">FJ4-8</strain>
    </source>
</reference>
<name>A0A2U2PCD5_9SPHI</name>
<dbReference type="AlphaFoldDB" id="A0A2U2PCD5"/>
<keyword evidence="2" id="KW-1185">Reference proteome</keyword>
<gene>
    <name evidence="1" type="ORF">DDR33_18610</name>
</gene>
<evidence type="ECO:0000313" key="2">
    <source>
        <dbReference type="Proteomes" id="UP000245647"/>
    </source>
</evidence>